<feature type="non-terminal residue" evidence="3">
    <location>
        <position position="184"/>
    </location>
</feature>
<proteinExistence type="predicted"/>
<comment type="caution">
    <text evidence="3">The sequence shown here is derived from an EMBL/GenBank/DDBJ whole genome shotgun (WGS) entry which is preliminary data.</text>
</comment>
<dbReference type="InterPro" id="IPR058525">
    <property type="entry name" value="DUF8212"/>
</dbReference>
<dbReference type="AlphaFoldDB" id="A0A9P4HJ98"/>
<accession>A0A9P4HJ98</accession>
<dbReference type="InterPro" id="IPR010730">
    <property type="entry name" value="HET"/>
</dbReference>
<feature type="domain" description="Heterokaryon incompatibility" evidence="1">
    <location>
        <begin position="22"/>
        <end position="96"/>
    </location>
</feature>
<dbReference type="PANTHER" id="PTHR10622">
    <property type="entry name" value="HET DOMAIN-CONTAINING PROTEIN"/>
    <property type="match status" value="1"/>
</dbReference>
<name>A0A9P4HJ98_9PLEO</name>
<feature type="non-terminal residue" evidence="3">
    <location>
        <position position="1"/>
    </location>
</feature>
<dbReference type="OrthoDB" id="674604at2759"/>
<evidence type="ECO:0000313" key="3">
    <source>
        <dbReference type="EMBL" id="KAF2035413.1"/>
    </source>
</evidence>
<feature type="domain" description="DUF8212" evidence="2">
    <location>
        <begin position="135"/>
        <end position="166"/>
    </location>
</feature>
<keyword evidence="4" id="KW-1185">Reference proteome</keyword>
<protein>
    <recommendedName>
        <fullName evidence="5">Heterokaryon incompatibility domain-containing protein</fullName>
    </recommendedName>
</protein>
<evidence type="ECO:0000259" key="2">
    <source>
        <dbReference type="Pfam" id="PF26640"/>
    </source>
</evidence>
<organism evidence="3 4">
    <name type="scientific">Setomelanomma holmii</name>
    <dbReference type="NCBI Taxonomy" id="210430"/>
    <lineage>
        <taxon>Eukaryota</taxon>
        <taxon>Fungi</taxon>
        <taxon>Dikarya</taxon>
        <taxon>Ascomycota</taxon>
        <taxon>Pezizomycotina</taxon>
        <taxon>Dothideomycetes</taxon>
        <taxon>Pleosporomycetidae</taxon>
        <taxon>Pleosporales</taxon>
        <taxon>Pleosporineae</taxon>
        <taxon>Phaeosphaeriaceae</taxon>
        <taxon>Setomelanomma</taxon>
    </lineage>
</organism>
<dbReference type="Proteomes" id="UP000799777">
    <property type="component" value="Unassembled WGS sequence"/>
</dbReference>
<evidence type="ECO:0008006" key="5">
    <source>
        <dbReference type="Google" id="ProtNLM"/>
    </source>
</evidence>
<dbReference type="PANTHER" id="PTHR10622:SF12">
    <property type="entry name" value="HET DOMAIN-CONTAINING PROTEIN"/>
    <property type="match status" value="1"/>
</dbReference>
<dbReference type="EMBL" id="ML978157">
    <property type="protein sequence ID" value="KAF2035413.1"/>
    <property type="molecule type" value="Genomic_DNA"/>
</dbReference>
<dbReference type="Pfam" id="PF06985">
    <property type="entry name" value="HET"/>
    <property type="match status" value="1"/>
</dbReference>
<dbReference type="Pfam" id="PF26640">
    <property type="entry name" value="DUF8212"/>
    <property type="match status" value="1"/>
</dbReference>
<reference evidence="3" key="1">
    <citation type="journal article" date="2020" name="Stud. Mycol.">
        <title>101 Dothideomycetes genomes: a test case for predicting lifestyles and emergence of pathogens.</title>
        <authorList>
            <person name="Haridas S."/>
            <person name="Albert R."/>
            <person name="Binder M."/>
            <person name="Bloem J."/>
            <person name="Labutti K."/>
            <person name="Salamov A."/>
            <person name="Andreopoulos B."/>
            <person name="Baker S."/>
            <person name="Barry K."/>
            <person name="Bills G."/>
            <person name="Bluhm B."/>
            <person name="Cannon C."/>
            <person name="Castanera R."/>
            <person name="Culley D."/>
            <person name="Daum C."/>
            <person name="Ezra D."/>
            <person name="Gonzalez J."/>
            <person name="Henrissat B."/>
            <person name="Kuo A."/>
            <person name="Liang C."/>
            <person name="Lipzen A."/>
            <person name="Lutzoni F."/>
            <person name="Magnuson J."/>
            <person name="Mondo S."/>
            <person name="Nolan M."/>
            <person name="Ohm R."/>
            <person name="Pangilinan J."/>
            <person name="Park H.-J."/>
            <person name="Ramirez L."/>
            <person name="Alfaro M."/>
            <person name="Sun H."/>
            <person name="Tritt A."/>
            <person name="Yoshinaga Y."/>
            <person name="Zwiers L.-H."/>
            <person name="Turgeon B."/>
            <person name="Goodwin S."/>
            <person name="Spatafora J."/>
            <person name="Crous P."/>
            <person name="Grigoriev I."/>
        </authorList>
    </citation>
    <scope>NUCLEOTIDE SEQUENCE</scope>
    <source>
        <strain evidence="3">CBS 110217</strain>
    </source>
</reference>
<sequence length="184" mass="21533">IRLVNTHTREFEEFIGRNIPNYEILSHTWAEEEVSYEDYHMVGYKKIDMTCQIAAKEGISYVRVDTCCIDKRSSAELTEAINSMFRWYERSKKMIAPHEMKFFNAAWECIGSKHTLPPWGFFNINMPLLYGEEEKAFRRLQEEIIRTTPDLSLLAWKLPTPPPAHKSQGSTYRGILAEAPKYFT</sequence>
<evidence type="ECO:0000259" key="1">
    <source>
        <dbReference type="Pfam" id="PF06985"/>
    </source>
</evidence>
<gene>
    <name evidence="3" type="ORF">EK21DRAFT_41612</name>
</gene>
<evidence type="ECO:0000313" key="4">
    <source>
        <dbReference type="Proteomes" id="UP000799777"/>
    </source>
</evidence>